<keyword evidence="3" id="KW-1185">Reference proteome</keyword>
<feature type="compositionally biased region" description="Basic and acidic residues" evidence="1">
    <location>
        <begin position="173"/>
        <end position="193"/>
    </location>
</feature>
<evidence type="ECO:0000256" key="1">
    <source>
        <dbReference type="SAM" id="MobiDB-lite"/>
    </source>
</evidence>
<organism evidence="2 3">
    <name type="scientific">Dendryphion nanum</name>
    <dbReference type="NCBI Taxonomy" id="256645"/>
    <lineage>
        <taxon>Eukaryota</taxon>
        <taxon>Fungi</taxon>
        <taxon>Dikarya</taxon>
        <taxon>Ascomycota</taxon>
        <taxon>Pezizomycotina</taxon>
        <taxon>Dothideomycetes</taxon>
        <taxon>Pleosporomycetidae</taxon>
        <taxon>Pleosporales</taxon>
        <taxon>Torulaceae</taxon>
        <taxon>Dendryphion</taxon>
    </lineage>
</organism>
<protein>
    <submittedName>
        <fullName evidence="2">Uncharacterized protein</fullName>
    </submittedName>
</protein>
<evidence type="ECO:0000313" key="3">
    <source>
        <dbReference type="Proteomes" id="UP000700596"/>
    </source>
</evidence>
<sequence>MKWKSRPSSGIFEDKMGHVAHDPRRQGSGDSEIGPPEQRGSSAGLGVSDANWRATGIARIEASCMLTSRRPGQYLFQLGLVPNRHVQFALCFSQGYCTFGSISSRAAVSRGSLSNVILFNGSPPARRGFAAGEWARTGAVWTPPRCFGGEEGEGGQAPKRASGSDRTGQGRTGQDRTKVDDNDNDNDNDKDNNSDNDDDDDDE</sequence>
<name>A0A9P9DP84_9PLEO</name>
<feature type="compositionally biased region" description="Acidic residues" evidence="1">
    <location>
        <begin position="194"/>
        <end position="203"/>
    </location>
</feature>
<feature type="region of interest" description="Disordered" evidence="1">
    <location>
        <begin position="1"/>
        <end position="47"/>
    </location>
</feature>
<feature type="compositionally biased region" description="Basic and acidic residues" evidence="1">
    <location>
        <begin position="12"/>
        <end position="27"/>
    </location>
</feature>
<reference evidence="2" key="1">
    <citation type="journal article" date="2021" name="Nat. Commun.">
        <title>Genetic determinants of endophytism in the Arabidopsis root mycobiome.</title>
        <authorList>
            <person name="Mesny F."/>
            <person name="Miyauchi S."/>
            <person name="Thiergart T."/>
            <person name="Pickel B."/>
            <person name="Atanasova L."/>
            <person name="Karlsson M."/>
            <person name="Huettel B."/>
            <person name="Barry K.W."/>
            <person name="Haridas S."/>
            <person name="Chen C."/>
            <person name="Bauer D."/>
            <person name="Andreopoulos W."/>
            <person name="Pangilinan J."/>
            <person name="LaButti K."/>
            <person name="Riley R."/>
            <person name="Lipzen A."/>
            <person name="Clum A."/>
            <person name="Drula E."/>
            <person name="Henrissat B."/>
            <person name="Kohler A."/>
            <person name="Grigoriev I.V."/>
            <person name="Martin F.M."/>
            <person name="Hacquard S."/>
        </authorList>
    </citation>
    <scope>NUCLEOTIDE SEQUENCE</scope>
    <source>
        <strain evidence="2">MPI-CAGE-CH-0243</strain>
    </source>
</reference>
<accession>A0A9P9DP84</accession>
<proteinExistence type="predicted"/>
<feature type="region of interest" description="Disordered" evidence="1">
    <location>
        <begin position="142"/>
        <end position="203"/>
    </location>
</feature>
<evidence type="ECO:0000313" key="2">
    <source>
        <dbReference type="EMBL" id="KAH7122572.1"/>
    </source>
</evidence>
<dbReference type="Proteomes" id="UP000700596">
    <property type="component" value="Unassembled WGS sequence"/>
</dbReference>
<comment type="caution">
    <text evidence="2">The sequence shown here is derived from an EMBL/GenBank/DDBJ whole genome shotgun (WGS) entry which is preliminary data.</text>
</comment>
<dbReference type="AlphaFoldDB" id="A0A9P9DP84"/>
<dbReference type="EMBL" id="JAGMWT010000009">
    <property type="protein sequence ID" value="KAH7122572.1"/>
    <property type="molecule type" value="Genomic_DNA"/>
</dbReference>
<gene>
    <name evidence="2" type="ORF">B0J11DRAFT_507549</name>
</gene>